<dbReference type="EMBL" id="OIVN01002668">
    <property type="protein sequence ID" value="SPD05510.1"/>
    <property type="molecule type" value="Genomic_DNA"/>
</dbReference>
<organism evidence="1">
    <name type="scientific">Fagus sylvatica</name>
    <name type="common">Beechnut</name>
    <dbReference type="NCBI Taxonomy" id="28930"/>
    <lineage>
        <taxon>Eukaryota</taxon>
        <taxon>Viridiplantae</taxon>
        <taxon>Streptophyta</taxon>
        <taxon>Embryophyta</taxon>
        <taxon>Tracheophyta</taxon>
        <taxon>Spermatophyta</taxon>
        <taxon>Magnoliopsida</taxon>
        <taxon>eudicotyledons</taxon>
        <taxon>Gunneridae</taxon>
        <taxon>Pentapetalae</taxon>
        <taxon>rosids</taxon>
        <taxon>fabids</taxon>
        <taxon>Fagales</taxon>
        <taxon>Fagaceae</taxon>
        <taxon>Fagus</taxon>
    </lineage>
</organism>
<name>A0A2N9H1N3_FAGSY</name>
<protein>
    <submittedName>
        <fullName evidence="1">Uncharacterized protein</fullName>
    </submittedName>
</protein>
<gene>
    <name evidence="1" type="ORF">FSB_LOCUS33392</name>
</gene>
<evidence type="ECO:0000313" key="1">
    <source>
        <dbReference type="EMBL" id="SPD05510.1"/>
    </source>
</evidence>
<dbReference type="AlphaFoldDB" id="A0A2N9H1N3"/>
<proteinExistence type="predicted"/>
<accession>A0A2N9H1N3</accession>
<sequence length="187" mass="21368">MLGPFCKEKWRSAVKALLTQHENHCRQQARISLFANKRSTADSKRECPKNKQEQYKMISDELKKIRGDSVVKGEDYPLKTCIMEWFIWGFCEGIDGMKGSQPKEGFFDSTAPSPFIVVCCNLWDSWFRPDHPLSSWIMVLFSGFSHEVFEVCWSLVFIPPNGYDAPEQQTSIPFLGNNPPASKPSPP</sequence>
<reference evidence="1" key="1">
    <citation type="submission" date="2018-02" db="EMBL/GenBank/DDBJ databases">
        <authorList>
            <person name="Cohen D.B."/>
            <person name="Kent A.D."/>
        </authorList>
    </citation>
    <scope>NUCLEOTIDE SEQUENCE</scope>
</reference>